<organism evidence="2 3">
    <name type="scientific">Dokdonia pacifica</name>
    <dbReference type="NCBI Taxonomy" id="1627892"/>
    <lineage>
        <taxon>Bacteria</taxon>
        <taxon>Pseudomonadati</taxon>
        <taxon>Bacteroidota</taxon>
        <taxon>Flavobacteriia</taxon>
        <taxon>Flavobacteriales</taxon>
        <taxon>Flavobacteriaceae</taxon>
        <taxon>Dokdonia</taxon>
    </lineage>
</organism>
<dbReference type="EMBL" id="FZNY01000006">
    <property type="protein sequence ID" value="SNS06338.1"/>
    <property type="molecule type" value="Genomic_DNA"/>
</dbReference>
<evidence type="ECO:0000313" key="3">
    <source>
        <dbReference type="Proteomes" id="UP000198379"/>
    </source>
</evidence>
<sequence>MYKYIIILITVLLSLNGNAQSDSLYFSVSSYYSNNLLHKTDTIAIKDMKQTLDVHFYKKHFHLFYGLPKQLIKKKYKNQEIVEWSNPENEQANWSDSYTYDTKGRLIEYKYSGCMICSQLPWGYTLTYDENDHMIEQRTYFLSFSHTYEEGEIKTNFKLNEEHKDYTKLTYDTNGSIIALEKYSVHGIEKEIRQLL</sequence>
<evidence type="ECO:0000256" key="1">
    <source>
        <dbReference type="SAM" id="SignalP"/>
    </source>
</evidence>
<proteinExistence type="predicted"/>
<dbReference type="OrthoDB" id="662564at2"/>
<dbReference type="RefSeq" id="WP_089372739.1">
    <property type="nucleotide sequence ID" value="NZ_BMEP01000005.1"/>
</dbReference>
<feature type="signal peptide" evidence="1">
    <location>
        <begin position="1"/>
        <end position="19"/>
    </location>
</feature>
<gene>
    <name evidence="2" type="ORF">SAMN06265376_106118</name>
</gene>
<keyword evidence="1" id="KW-0732">Signal</keyword>
<reference evidence="2 3" key="1">
    <citation type="submission" date="2017-06" db="EMBL/GenBank/DDBJ databases">
        <authorList>
            <person name="Kim H.J."/>
            <person name="Triplett B.A."/>
        </authorList>
    </citation>
    <scope>NUCLEOTIDE SEQUENCE [LARGE SCALE GENOMIC DNA]</scope>
    <source>
        <strain evidence="2 3">DSM 25597</strain>
    </source>
</reference>
<evidence type="ECO:0000313" key="2">
    <source>
        <dbReference type="EMBL" id="SNS06338.1"/>
    </source>
</evidence>
<evidence type="ECO:0008006" key="4">
    <source>
        <dbReference type="Google" id="ProtNLM"/>
    </source>
</evidence>
<keyword evidence="3" id="KW-1185">Reference proteome</keyword>
<feature type="chain" id="PRO_5013054147" description="YD repeat-containing protein" evidence="1">
    <location>
        <begin position="20"/>
        <end position="196"/>
    </location>
</feature>
<dbReference type="Proteomes" id="UP000198379">
    <property type="component" value="Unassembled WGS sequence"/>
</dbReference>
<dbReference type="AlphaFoldDB" id="A0A239BG62"/>
<name>A0A239BG62_9FLAO</name>
<accession>A0A239BG62</accession>
<protein>
    <recommendedName>
        <fullName evidence="4">YD repeat-containing protein</fullName>
    </recommendedName>
</protein>